<protein>
    <submittedName>
        <fullName evidence="3">Uncharacterized protein</fullName>
    </submittedName>
</protein>
<feature type="region of interest" description="Disordered" evidence="1">
    <location>
        <begin position="100"/>
        <end position="135"/>
    </location>
</feature>
<evidence type="ECO:0000256" key="2">
    <source>
        <dbReference type="SAM" id="SignalP"/>
    </source>
</evidence>
<dbReference type="EMBL" id="JANHAX010000009">
    <property type="protein sequence ID" value="MDQ2092338.1"/>
    <property type="molecule type" value="Genomic_DNA"/>
</dbReference>
<name>A0AAE3WJ00_9RHOB</name>
<keyword evidence="2" id="KW-0732">Signal</keyword>
<gene>
    <name evidence="3" type="ORF">NO357_20730</name>
</gene>
<evidence type="ECO:0000256" key="1">
    <source>
        <dbReference type="SAM" id="MobiDB-lite"/>
    </source>
</evidence>
<feature type="signal peptide" evidence="2">
    <location>
        <begin position="1"/>
        <end position="36"/>
    </location>
</feature>
<organism evidence="3 4">
    <name type="scientific">Marimonas arenosa</name>
    <dbReference type="NCBI Taxonomy" id="1795305"/>
    <lineage>
        <taxon>Bacteria</taxon>
        <taxon>Pseudomonadati</taxon>
        <taxon>Pseudomonadota</taxon>
        <taxon>Alphaproteobacteria</taxon>
        <taxon>Rhodobacterales</taxon>
        <taxon>Paracoccaceae</taxon>
        <taxon>Marimonas</taxon>
    </lineage>
</organism>
<dbReference type="RefSeq" id="WP_306737649.1">
    <property type="nucleotide sequence ID" value="NZ_JANHAX010000009.1"/>
</dbReference>
<sequence>MYKIFDRSRRAVCASAAKLFLALIAWITFSSGQTMAQPVLSNDQLYSAARNAWNNRDYVRSYGYLEAYFQRNPSELQDAGFKTAMQDWYQRAYEQAKAATTTASSGSPGGSGNIGSSQHGLTYNPPDKSRHPRSYRLRCTGGGQMAVHYAPGADVHSLSVRFSRSGRAAGNGWPEPGRCAWIDRPLQGDEPYVLLWQFDPHDRSVGRVTFGAHTGAPGVNIPRNTGTGILARIMYVTDQPAGTLSRLLNAMHYGRHFEVNCYNNRRGQLVVTDVTWPGQE</sequence>
<reference evidence="3" key="2">
    <citation type="submission" date="2023-02" db="EMBL/GenBank/DDBJ databases">
        <title>'Rhodoalgimonas zhirmunskyi' gen. nov., isolated from a red alga.</title>
        <authorList>
            <person name="Nedashkovskaya O.I."/>
            <person name="Otstavnykh N.Y."/>
            <person name="Bystritskaya E.P."/>
            <person name="Balabanova L.A."/>
            <person name="Isaeva M.P."/>
        </authorList>
    </citation>
    <scope>NUCLEOTIDE SEQUENCE</scope>
    <source>
        <strain evidence="3">KCTC 52189</strain>
    </source>
</reference>
<accession>A0AAE3WJ00</accession>
<dbReference type="AlphaFoldDB" id="A0AAE3WJ00"/>
<feature type="chain" id="PRO_5042161530" evidence="2">
    <location>
        <begin position="37"/>
        <end position="280"/>
    </location>
</feature>
<reference evidence="3" key="1">
    <citation type="submission" date="2022-07" db="EMBL/GenBank/DDBJ databases">
        <authorList>
            <person name="Otstavnykh N."/>
            <person name="Isaeva M."/>
            <person name="Bystritskaya E."/>
        </authorList>
    </citation>
    <scope>NUCLEOTIDE SEQUENCE</scope>
    <source>
        <strain evidence="3">KCTC 52189</strain>
    </source>
</reference>
<dbReference type="Proteomes" id="UP001226762">
    <property type="component" value="Unassembled WGS sequence"/>
</dbReference>
<evidence type="ECO:0000313" key="3">
    <source>
        <dbReference type="EMBL" id="MDQ2092338.1"/>
    </source>
</evidence>
<keyword evidence="4" id="KW-1185">Reference proteome</keyword>
<comment type="caution">
    <text evidence="3">The sequence shown here is derived from an EMBL/GenBank/DDBJ whole genome shotgun (WGS) entry which is preliminary data.</text>
</comment>
<proteinExistence type="predicted"/>
<evidence type="ECO:0000313" key="4">
    <source>
        <dbReference type="Proteomes" id="UP001226762"/>
    </source>
</evidence>